<keyword evidence="3 7" id="KW-0288">FMN</keyword>
<keyword evidence="12" id="KW-1185">Reference proteome</keyword>
<dbReference type="OrthoDB" id="9764501at2"/>
<keyword evidence="9" id="KW-0547">Nucleotide-binding</keyword>
<feature type="binding site" evidence="9">
    <location>
        <begin position="214"/>
        <end position="215"/>
    </location>
    <ligand>
        <name>FMN</name>
        <dbReference type="ChEBI" id="CHEBI:58210"/>
    </ligand>
</feature>
<dbReference type="PANTHER" id="PTHR45846">
    <property type="entry name" value="TRNA-DIHYDROURIDINE(47) SYNTHASE [NAD(P)(+)]-LIKE"/>
    <property type="match status" value="1"/>
</dbReference>
<dbReference type="PANTHER" id="PTHR45846:SF1">
    <property type="entry name" value="TRNA-DIHYDROURIDINE(47) SYNTHASE [NAD(P)(+)]-LIKE"/>
    <property type="match status" value="1"/>
</dbReference>
<dbReference type="Pfam" id="PF01207">
    <property type="entry name" value="Dus"/>
    <property type="match status" value="1"/>
</dbReference>
<dbReference type="GO" id="GO:0050660">
    <property type="term" value="F:flavin adenine dinucleotide binding"/>
    <property type="evidence" value="ECO:0007669"/>
    <property type="project" value="InterPro"/>
</dbReference>
<gene>
    <name evidence="11" type="ORF">JCM16775_0923</name>
</gene>
<dbReference type="KEGG" id="lhf:JCM16775_0923"/>
<evidence type="ECO:0000256" key="9">
    <source>
        <dbReference type="PIRSR" id="PIRSR006621-2"/>
    </source>
</evidence>
<keyword evidence="2 7" id="KW-0285">Flavoprotein</keyword>
<feature type="binding site" evidence="9">
    <location>
        <position position="158"/>
    </location>
    <ligand>
        <name>FMN</name>
        <dbReference type="ChEBI" id="CHEBI:58210"/>
    </ligand>
</feature>
<dbReference type="SUPFAM" id="SSF51395">
    <property type="entry name" value="FMN-linked oxidoreductases"/>
    <property type="match status" value="1"/>
</dbReference>
<sequence>MKIYTAPMAGTTDYSFRKILEKFDPDFLFTEMVNANLLNREDDTTINELLKCDYKQRTGTQIFGGDKEELISGILKLKNLGFRKININMGCPQPKIIKNGAGSALLENADLVDQVLLETQNIGAEISIKIRVGYKDFDNPEIFLNLANKHNLDFICVHGRTQKQMYSGTANWEIVEKLSKMPRNVEFFGNGDLFEPSEIQQKIASCNLDGIILSRGIIGNPWLISQAREFLQTGKVNTIQTFDETKSLVLEHLQNIVKNKGEMKAVLEINKFLRPYFQKFWDKNLNRNREIAVIENFYDENLKSKIDKIILEKEIVQKIKMIEML</sequence>
<comment type="similarity">
    <text evidence="7">Belongs to the dus family.</text>
</comment>
<dbReference type="RefSeq" id="WP_026746629.1">
    <property type="nucleotide sequence ID" value="NZ_AP019823.1"/>
</dbReference>
<proteinExistence type="inferred from homology"/>
<dbReference type="InterPro" id="IPR001269">
    <property type="entry name" value="DUS_fam"/>
</dbReference>
<dbReference type="EC" id="1.3.1.-" evidence="7"/>
<evidence type="ECO:0000256" key="7">
    <source>
        <dbReference type="PIRNR" id="PIRNR006621"/>
    </source>
</evidence>
<keyword evidence="5" id="KW-0521">NADP</keyword>
<feature type="binding site" evidence="9">
    <location>
        <position position="61"/>
    </location>
    <ligand>
        <name>FMN</name>
        <dbReference type="ChEBI" id="CHEBI:58210"/>
    </ligand>
</feature>
<name>A0A510JIX9_9FUSO</name>
<reference evidence="11 12" key="1">
    <citation type="submission" date="2019-07" db="EMBL/GenBank/DDBJ databases">
        <title>Complete Genome Sequence of Leptotrichia hofstadii Strain JCM16775.</title>
        <authorList>
            <person name="Watanabe S."/>
            <person name="Cui L."/>
        </authorList>
    </citation>
    <scope>NUCLEOTIDE SEQUENCE [LARGE SCALE GENOMIC DNA]</scope>
    <source>
        <strain evidence="11 12">JCM16775</strain>
    </source>
</reference>
<dbReference type="GO" id="GO:0003723">
    <property type="term" value="F:RNA binding"/>
    <property type="evidence" value="ECO:0007669"/>
    <property type="project" value="TreeGrafter"/>
</dbReference>
<dbReference type="InterPro" id="IPR035587">
    <property type="entry name" value="DUS-like_FMN-bd"/>
</dbReference>
<evidence type="ECO:0000256" key="5">
    <source>
        <dbReference type="ARBA" id="ARBA00022857"/>
    </source>
</evidence>
<keyword evidence="6 7" id="KW-0560">Oxidoreductase</keyword>
<dbReference type="GO" id="GO:0017150">
    <property type="term" value="F:tRNA dihydrouridine synthase activity"/>
    <property type="evidence" value="ECO:0007669"/>
    <property type="project" value="InterPro"/>
</dbReference>
<dbReference type="AlphaFoldDB" id="A0A510JIX9"/>
<dbReference type="InterPro" id="IPR018517">
    <property type="entry name" value="tRNA_hU_synthase_CS"/>
</dbReference>
<evidence type="ECO:0000313" key="11">
    <source>
        <dbReference type="EMBL" id="BBM38215.1"/>
    </source>
</evidence>
<dbReference type="CDD" id="cd02801">
    <property type="entry name" value="DUS_like_FMN"/>
    <property type="match status" value="1"/>
</dbReference>
<accession>A0A510JIX9</accession>
<evidence type="ECO:0000256" key="3">
    <source>
        <dbReference type="ARBA" id="ARBA00022643"/>
    </source>
</evidence>
<organism evidence="11 12">
    <name type="scientific">Leptotrichia hofstadii</name>
    <dbReference type="NCBI Taxonomy" id="157688"/>
    <lineage>
        <taxon>Bacteria</taxon>
        <taxon>Fusobacteriati</taxon>
        <taxon>Fusobacteriota</taxon>
        <taxon>Fusobacteriia</taxon>
        <taxon>Fusobacteriales</taxon>
        <taxon>Leptotrichiaceae</taxon>
        <taxon>Leptotrichia</taxon>
    </lineage>
</organism>
<dbReference type="Gene3D" id="3.20.20.70">
    <property type="entry name" value="Aldolase class I"/>
    <property type="match status" value="1"/>
</dbReference>
<evidence type="ECO:0000256" key="1">
    <source>
        <dbReference type="ARBA" id="ARBA00001917"/>
    </source>
</evidence>
<dbReference type="EMBL" id="AP019823">
    <property type="protein sequence ID" value="BBM38215.1"/>
    <property type="molecule type" value="Genomic_DNA"/>
</dbReference>
<dbReference type="InterPro" id="IPR013785">
    <property type="entry name" value="Aldolase_TIM"/>
</dbReference>
<evidence type="ECO:0000256" key="4">
    <source>
        <dbReference type="ARBA" id="ARBA00022694"/>
    </source>
</evidence>
<evidence type="ECO:0000259" key="10">
    <source>
        <dbReference type="Pfam" id="PF01207"/>
    </source>
</evidence>
<evidence type="ECO:0000256" key="8">
    <source>
        <dbReference type="PIRSR" id="PIRSR006621-1"/>
    </source>
</evidence>
<evidence type="ECO:0000313" key="12">
    <source>
        <dbReference type="Proteomes" id="UP000321892"/>
    </source>
</evidence>
<feature type="active site" description="Proton donor" evidence="8">
    <location>
        <position position="91"/>
    </location>
</feature>
<dbReference type="PROSITE" id="PS01136">
    <property type="entry name" value="UPF0034"/>
    <property type="match status" value="1"/>
</dbReference>
<feature type="binding site" evidence="9">
    <location>
        <begin position="7"/>
        <end position="9"/>
    </location>
    <ligand>
        <name>FMN</name>
        <dbReference type="ChEBI" id="CHEBI:58210"/>
    </ligand>
</feature>
<dbReference type="Proteomes" id="UP000321892">
    <property type="component" value="Chromosome"/>
</dbReference>
<protein>
    <recommendedName>
        <fullName evidence="7">tRNA-dihydrouridine synthase</fullName>
        <ecNumber evidence="7">1.3.1.-</ecNumber>
    </recommendedName>
</protein>
<comment type="cofactor">
    <cofactor evidence="1 7 9">
        <name>FMN</name>
        <dbReference type="ChEBI" id="CHEBI:58210"/>
    </cofactor>
</comment>
<feature type="binding site" evidence="9">
    <location>
        <position position="129"/>
    </location>
    <ligand>
        <name>FMN</name>
        <dbReference type="ChEBI" id="CHEBI:58210"/>
    </ligand>
</feature>
<dbReference type="PIRSF" id="PIRSF006621">
    <property type="entry name" value="Dus"/>
    <property type="match status" value="1"/>
</dbReference>
<keyword evidence="4 7" id="KW-0819">tRNA processing</keyword>
<evidence type="ECO:0000256" key="2">
    <source>
        <dbReference type="ARBA" id="ARBA00022630"/>
    </source>
</evidence>
<feature type="domain" description="DUS-like FMN-binding" evidence="10">
    <location>
        <begin position="6"/>
        <end position="286"/>
    </location>
</feature>
<comment type="function">
    <text evidence="7">Catalyzes the synthesis of 5,6-dihydrouridine (D), a modified base found in the D-loop of most tRNAs, via the reduction of the C5-C6 double bond in target uridines.</text>
</comment>
<evidence type="ECO:0000256" key="6">
    <source>
        <dbReference type="ARBA" id="ARBA00023002"/>
    </source>
</evidence>